<gene>
    <name evidence="1" type="ORF">MUB52_17995</name>
</gene>
<comment type="caution">
    <text evidence="1">The sequence shown here is derived from an EMBL/GenBank/DDBJ whole genome shotgun (WGS) entry which is preliminary data.</text>
</comment>
<evidence type="ECO:0000313" key="2">
    <source>
        <dbReference type="Proteomes" id="UP001208690"/>
    </source>
</evidence>
<accession>A0ABT3BJP6</accession>
<name>A0ABT3BJP6_9RHOB</name>
<dbReference type="RefSeq" id="WP_263845554.1">
    <property type="nucleotide sequence ID" value="NZ_JALIEB010000014.1"/>
</dbReference>
<dbReference type="Proteomes" id="UP001208690">
    <property type="component" value="Unassembled WGS sequence"/>
</dbReference>
<protein>
    <recommendedName>
        <fullName evidence="3">Reverse transcriptase</fullName>
    </recommendedName>
</protein>
<organism evidence="1 2">
    <name type="scientific">Roseobacter sinensis</name>
    <dbReference type="NCBI Taxonomy" id="2931391"/>
    <lineage>
        <taxon>Bacteria</taxon>
        <taxon>Pseudomonadati</taxon>
        <taxon>Pseudomonadota</taxon>
        <taxon>Alphaproteobacteria</taxon>
        <taxon>Rhodobacterales</taxon>
        <taxon>Roseobacteraceae</taxon>
        <taxon>Roseobacter</taxon>
    </lineage>
</organism>
<dbReference type="EMBL" id="JALIEB010000014">
    <property type="protein sequence ID" value="MCV3273329.1"/>
    <property type="molecule type" value="Genomic_DNA"/>
</dbReference>
<proteinExistence type="predicted"/>
<keyword evidence="2" id="KW-1185">Reference proteome</keyword>
<evidence type="ECO:0000313" key="1">
    <source>
        <dbReference type="EMBL" id="MCV3273329.1"/>
    </source>
</evidence>
<evidence type="ECO:0008006" key="3">
    <source>
        <dbReference type="Google" id="ProtNLM"/>
    </source>
</evidence>
<sequence length="191" mass="22054">MDRLAAERPNQSAIERLCSDYEADIVFDRADWVSALVDTGNVVEFSTKKMTATRAMTLQGKLIWLIRSAQYRRAYHSSETDAASAVEDALRAWKRRSDMRRYRDDVRAIVSDLRWGRKRFRIHVDDAYASPLCNEGVDGFLRSIGVGRFTDFPGWFIAWCFALDRQVGFVIWEAYKRTQAEPCVPTDNTVR</sequence>
<reference evidence="1 2" key="1">
    <citation type="submission" date="2022-04" db="EMBL/GenBank/DDBJ databases">
        <title>Roseobacter sp. WL0113 is a bacterium isolated from neritic sediment.</title>
        <authorList>
            <person name="Wang L."/>
            <person name="He W."/>
            <person name="Zhang D.-F."/>
        </authorList>
    </citation>
    <scope>NUCLEOTIDE SEQUENCE [LARGE SCALE GENOMIC DNA]</scope>
    <source>
        <strain evidence="1 2">WL0113</strain>
    </source>
</reference>